<evidence type="ECO:0000256" key="10">
    <source>
        <dbReference type="ARBA" id="ARBA00023136"/>
    </source>
</evidence>
<accession>A0A8S2AFS9</accession>
<evidence type="ECO:0008006" key="20">
    <source>
        <dbReference type="Google" id="ProtNLM"/>
    </source>
</evidence>
<keyword evidence="13" id="KW-0175">Coiled coil</keyword>
<dbReference type="GO" id="GO:0005634">
    <property type="term" value="C:nucleus"/>
    <property type="evidence" value="ECO:0007669"/>
    <property type="project" value="UniProtKB-SubCell"/>
</dbReference>
<dbReference type="GO" id="GO:0016020">
    <property type="term" value="C:membrane"/>
    <property type="evidence" value="ECO:0007669"/>
    <property type="project" value="UniProtKB-SubCell"/>
</dbReference>
<dbReference type="Proteomes" id="UP000682877">
    <property type="component" value="Chromosome 5"/>
</dbReference>
<dbReference type="InterPro" id="IPR036879">
    <property type="entry name" value="TF_MADSbox_sf"/>
</dbReference>
<keyword evidence="19" id="KW-1185">Reference proteome</keyword>
<dbReference type="SUPFAM" id="SSF55455">
    <property type="entry name" value="SRF-like"/>
    <property type="match status" value="1"/>
</dbReference>
<keyword evidence="10 15" id="KW-0472">Membrane</keyword>
<evidence type="ECO:0000256" key="9">
    <source>
        <dbReference type="ARBA" id="ARBA00023125"/>
    </source>
</evidence>
<feature type="compositionally biased region" description="Basic and acidic residues" evidence="14">
    <location>
        <begin position="1"/>
        <end position="13"/>
    </location>
</feature>
<dbReference type="FunFam" id="3.40.1810.10:FF:000003">
    <property type="entry name" value="MADS-box transcription factor MADS-MC"/>
    <property type="match status" value="1"/>
</dbReference>
<feature type="transmembrane region" description="Helical" evidence="15">
    <location>
        <begin position="213"/>
        <end position="233"/>
    </location>
</feature>
<dbReference type="GO" id="GO:0045944">
    <property type="term" value="P:positive regulation of transcription by RNA polymerase II"/>
    <property type="evidence" value="ECO:0007669"/>
    <property type="project" value="InterPro"/>
</dbReference>
<feature type="transmembrane region" description="Helical" evidence="15">
    <location>
        <begin position="72"/>
        <end position="96"/>
    </location>
</feature>
<dbReference type="PROSITE" id="PS00350">
    <property type="entry name" value="MADS_BOX_1"/>
    <property type="match status" value="1"/>
</dbReference>
<keyword evidence="9" id="KW-0238">DNA-binding</keyword>
<evidence type="ECO:0000259" key="17">
    <source>
        <dbReference type="PROSITE" id="PS51297"/>
    </source>
</evidence>
<feature type="domain" description="MADS-box" evidence="16">
    <location>
        <begin position="461"/>
        <end position="521"/>
    </location>
</feature>
<feature type="transmembrane region" description="Helical" evidence="15">
    <location>
        <begin position="151"/>
        <end position="173"/>
    </location>
</feature>
<dbReference type="PROSITE" id="PS51297">
    <property type="entry name" value="K_BOX"/>
    <property type="match status" value="1"/>
</dbReference>
<evidence type="ECO:0000256" key="6">
    <source>
        <dbReference type="ARBA" id="ARBA00022989"/>
    </source>
</evidence>
<dbReference type="GO" id="GO:0006488">
    <property type="term" value="P:dolichol-linked oligosaccharide biosynthetic process"/>
    <property type="evidence" value="ECO:0007669"/>
    <property type="project" value="InterPro"/>
</dbReference>
<keyword evidence="5 15" id="KW-0812">Transmembrane</keyword>
<evidence type="ECO:0000313" key="18">
    <source>
        <dbReference type="EMBL" id="CAE6076522.1"/>
    </source>
</evidence>
<dbReference type="GO" id="GO:0003700">
    <property type="term" value="F:DNA-binding transcription factor activity"/>
    <property type="evidence" value="ECO:0007669"/>
    <property type="project" value="InterPro"/>
</dbReference>
<dbReference type="Gene3D" id="3.40.1810.10">
    <property type="entry name" value="Transcription factor, MADS-box"/>
    <property type="match status" value="1"/>
</dbReference>
<dbReference type="GO" id="GO:0046983">
    <property type="term" value="F:protein dimerization activity"/>
    <property type="evidence" value="ECO:0007669"/>
    <property type="project" value="InterPro"/>
</dbReference>
<dbReference type="InterPro" id="IPR033896">
    <property type="entry name" value="MEF2-like_N"/>
</dbReference>
<evidence type="ECO:0000256" key="2">
    <source>
        <dbReference type="ARBA" id="ARBA00004141"/>
    </source>
</evidence>
<feature type="transmembrane region" description="Helical" evidence="15">
    <location>
        <begin position="253"/>
        <end position="271"/>
    </location>
</feature>
<feature type="region of interest" description="Disordered" evidence="14">
    <location>
        <begin position="1"/>
        <end position="50"/>
    </location>
</feature>
<feature type="compositionally biased region" description="Polar residues" evidence="14">
    <location>
        <begin position="36"/>
        <end position="50"/>
    </location>
</feature>
<feature type="transmembrane region" description="Helical" evidence="15">
    <location>
        <begin position="179"/>
        <end position="201"/>
    </location>
</feature>
<evidence type="ECO:0000256" key="12">
    <source>
        <dbReference type="ARBA" id="ARBA00023242"/>
    </source>
</evidence>
<keyword evidence="3" id="KW-0217">Developmental protein</keyword>
<dbReference type="InterPro" id="IPR000715">
    <property type="entry name" value="Glycosyl_transferase_4"/>
</dbReference>
<feature type="transmembrane region" description="Helical" evidence="15">
    <location>
        <begin position="283"/>
        <end position="300"/>
    </location>
</feature>
<evidence type="ECO:0000259" key="16">
    <source>
        <dbReference type="PROSITE" id="PS50066"/>
    </source>
</evidence>
<organism evidence="18 19">
    <name type="scientific">Arabidopsis arenosa</name>
    <name type="common">Sand rock-cress</name>
    <name type="synonym">Cardaminopsis arenosa</name>
    <dbReference type="NCBI Taxonomy" id="38785"/>
    <lineage>
        <taxon>Eukaryota</taxon>
        <taxon>Viridiplantae</taxon>
        <taxon>Streptophyta</taxon>
        <taxon>Embryophyta</taxon>
        <taxon>Tracheophyta</taxon>
        <taxon>Spermatophyta</taxon>
        <taxon>Magnoliopsida</taxon>
        <taxon>eudicotyledons</taxon>
        <taxon>Gunneridae</taxon>
        <taxon>Pentapetalae</taxon>
        <taxon>rosids</taxon>
        <taxon>malvids</taxon>
        <taxon>Brassicales</taxon>
        <taxon>Brassicaceae</taxon>
        <taxon>Camelineae</taxon>
        <taxon>Arabidopsis</taxon>
    </lineage>
</organism>
<name>A0A8S2AFS9_ARAAE</name>
<keyword evidence="11" id="KW-0804">Transcription</keyword>
<feature type="transmembrane region" description="Helical" evidence="15">
    <location>
        <begin position="108"/>
        <end position="130"/>
    </location>
</feature>
<feature type="domain" description="K-box" evidence="17">
    <location>
        <begin position="546"/>
        <end position="636"/>
    </location>
</feature>
<dbReference type="AlphaFoldDB" id="A0A8S2AFS9"/>
<dbReference type="InterPro" id="IPR033895">
    <property type="entry name" value="GPT"/>
</dbReference>
<evidence type="ECO:0000256" key="13">
    <source>
        <dbReference type="SAM" id="Coils"/>
    </source>
</evidence>
<dbReference type="PANTHER" id="PTHR10571">
    <property type="entry name" value="UDP-N-ACETYLGLUCOSAMINE--DOLICHYL-PHOSPHATE N-ACETYLGLUCOSAMINEPHOSPHOTRANSFERASE"/>
    <property type="match status" value="1"/>
</dbReference>
<evidence type="ECO:0000313" key="19">
    <source>
        <dbReference type="Proteomes" id="UP000682877"/>
    </source>
</evidence>
<dbReference type="PRINTS" id="PR00404">
    <property type="entry name" value="MADSDOMAIN"/>
</dbReference>
<keyword evidence="4" id="KW-0808">Transferase</keyword>
<proteinExistence type="predicted"/>
<evidence type="ECO:0000256" key="4">
    <source>
        <dbReference type="ARBA" id="ARBA00022679"/>
    </source>
</evidence>
<dbReference type="Pfam" id="PF01486">
    <property type="entry name" value="K-box"/>
    <property type="match status" value="1"/>
</dbReference>
<feature type="transmembrane region" description="Helical" evidence="15">
    <location>
        <begin position="427"/>
        <end position="454"/>
    </location>
</feature>
<keyword evidence="6 15" id="KW-1133">Transmembrane helix</keyword>
<dbReference type="GO" id="GO:0009908">
    <property type="term" value="P:flower development"/>
    <property type="evidence" value="ECO:0007669"/>
    <property type="project" value="UniProtKB-KW"/>
</dbReference>
<dbReference type="PROSITE" id="PS50066">
    <property type="entry name" value="MADS_BOX_2"/>
    <property type="match status" value="1"/>
</dbReference>
<dbReference type="EMBL" id="LR999455">
    <property type="protein sequence ID" value="CAE6076522.1"/>
    <property type="molecule type" value="Genomic_DNA"/>
</dbReference>
<dbReference type="GO" id="GO:0000977">
    <property type="term" value="F:RNA polymerase II transcription regulatory region sequence-specific DNA binding"/>
    <property type="evidence" value="ECO:0007669"/>
    <property type="project" value="InterPro"/>
</dbReference>
<feature type="transmembrane region" description="Helical" evidence="15">
    <location>
        <begin position="366"/>
        <end position="386"/>
    </location>
</feature>
<evidence type="ECO:0000256" key="5">
    <source>
        <dbReference type="ARBA" id="ARBA00022692"/>
    </source>
</evidence>
<dbReference type="CDD" id="cd00265">
    <property type="entry name" value="MADS_MEF2_like"/>
    <property type="match status" value="1"/>
</dbReference>
<keyword evidence="8" id="KW-0287">Flowering</keyword>
<dbReference type="PANTHER" id="PTHR10571:SF1">
    <property type="entry name" value="UDP-N-ACETYLGLUCOSAMINE--DOLICHYL-PHOSPHATE N-ACETYLGLUCOSAMINEPHOSPHOTRANSFERASE"/>
    <property type="match status" value="1"/>
</dbReference>
<dbReference type="InterPro" id="IPR002100">
    <property type="entry name" value="TF_MADSbox"/>
</dbReference>
<comment type="subcellular location">
    <subcellularLocation>
        <location evidence="2">Membrane</location>
        <topology evidence="2">Multi-pass membrane protein</topology>
    </subcellularLocation>
    <subcellularLocation>
        <location evidence="1">Nucleus</location>
    </subcellularLocation>
</comment>
<keyword evidence="12" id="KW-0539">Nucleus</keyword>
<dbReference type="Pfam" id="PF00953">
    <property type="entry name" value="Glycos_transf_4"/>
    <property type="match status" value="1"/>
</dbReference>
<protein>
    <recommendedName>
        <fullName evidence="20">UDP-N-acetylglucosamine--dolichyl-phosphate N-acetylglucosaminephosphotransferase</fullName>
    </recommendedName>
</protein>
<evidence type="ECO:0000256" key="3">
    <source>
        <dbReference type="ARBA" id="ARBA00022473"/>
    </source>
</evidence>
<dbReference type="CDD" id="cd06855">
    <property type="entry name" value="GT_GPT_euk"/>
    <property type="match status" value="1"/>
</dbReference>
<evidence type="ECO:0000256" key="14">
    <source>
        <dbReference type="SAM" id="MobiDB-lite"/>
    </source>
</evidence>
<evidence type="ECO:0000256" key="15">
    <source>
        <dbReference type="SAM" id="Phobius"/>
    </source>
</evidence>
<dbReference type="SMART" id="SM00432">
    <property type="entry name" value="MADS"/>
    <property type="match status" value="1"/>
</dbReference>
<evidence type="ECO:0000256" key="1">
    <source>
        <dbReference type="ARBA" id="ARBA00004123"/>
    </source>
</evidence>
<evidence type="ECO:0000256" key="7">
    <source>
        <dbReference type="ARBA" id="ARBA00023015"/>
    </source>
</evidence>
<sequence length="699" mass="78269">MRRDLRSFSEKSKKQIQRRGTKVANGSAMAARKRASSVTNSAKTALSEPASSPTELKTVVSGEDFRLAPPKLGVIFVISSLLCSLYLYLLCFHYNVDNELKRPILINAGLSVVGFFVTLKLIPVAARYVLRRNMFGFDINKRGTPQGEVKVPESLGIVVGIVFLIVAIVFQFFNFTEDSVWLVEYNAALASICFMILLGFVDDVLDVPWRVKLLLPSFATLPLLMAYAGHTTIVIPKPLVSYIGLEVFDLGRIYKLYMALLAVFCTNSINIHAGLNGLEIGQTVVIAAAILIHNIMQIGASVDTEYHQAHAFSIYLTQPLMATSLAMLAYNWYPSAVFVGDTYTVFAGMTMAVVGILGHFSETLLIFFLPQVLNFLLSLPQLAGIVKCPRHRLPKYDPATGLLTGTKDGTLVNVYLRIFGRKSEKSLCIHLLVFQALACAFCFMLRHFLAGWFLKKQEEKMGRGKIAIKRINNSTSRQVTFSKRRNGLLKKAKELAILCDAEVGVIIFSSTGRLYDFSSSSMKSVIERYSDAKGEASSENDPASEIQFWQKEAAILKRQLHNLQENHRQMMGEELSGLSVEALQNLENQLELSLRGVRMKKDQMLIEEIQVLNREGNLVHQENLDLHKKVNLMHQQNKELHEKVSEVEGVKITNKNFLLTNGLDMRDNSSEHVHLQLSQPQPDETHAKAIQLNYFSFIA</sequence>
<feature type="transmembrane region" description="Helical" evidence="15">
    <location>
        <begin position="342"/>
        <end position="360"/>
    </location>
</feature>
<keyword evidence="7" id="KW-0805">Transcription regulation</keyword>
<dbReference type="InterPro" id="IPR002487">
    <property type="entry name" value="TF_Kbox"/>
</dbReference>
<dbReference type="GO" id="GO:0003975">
    <property type="term" value="F:UDP-N-acetylglucosamine-dolichyl-phosphate N-acetylglucosaminephosphotransferase activity"/>
    <property type="evidence" value="ECO:0007669"/>
    <property type="project" value="InterPro"/>
</dbReference>
<evidence type="ECO:0000256" key="8">
    <source>
        <dbReference type="ARBA" id="ARBA00023089"/>
    </source>
</evidence>
<reference evidence="18" key="1">
    <citation type="submission" date="2021-01" db="EMBL/GenBank/DDBJ databases">
        <authorList>
            <person name="Bezrukov I."/>
        </authorList>
    </citation>
    <scope>NUCLEOTIDE SEQUENCE</scope>
</reference>
<evidence type="ECO:0000256" key="11">
    <source>
        <dbReference type="ARBA" id="ARBA00023163"/>
    </source>
</evidence>
<dbReference type="Pfam" id="PF00319">
    <property type="entry name" value="SRF-TF"/>
    <property type="match status" value="1"/>
</dbReference>
<gene>
    <name evidence="18" type="ORF">AARE701A_LOCUS13624</name>
</gene>
<feature type="transmembrane region" description="Helical" evidence="15">
    <location>
        <begin position="312"/>
        <end position="330"/>
    </location>
</feature>
<feature type="coiled-coil region" evidence="13">
    <location>
        <begin position="546"/>
        <end position="573"/>
    </location>
</feature>